<evidence type="ECO:0000256" key="4">
    <source>
        <dbReference type="ARBA" id="ARBA00023026"/>
    </source>
</evidence>
<keyword evidence="3" id="KW-0964">Secreted</keyword>
<gene>
    <name evidence="6" type="ORF">Plil01_001814600</name>
</gene>
<dbReference type="Proteomes" id="UP001165083">
    <property type="component" value="Unassembled WGS sequence"/>
</dbReference>
<dbReference type="PANTHER" id="PTHR33657">
    <property type="entry name" value="DOMAIN PROTEIN, PUTATIVE (AFU_ORTHOLOGUE AFUA_5G00600)-RELATED"/>
    <property type="match status" value="1"/>
</dbReference>
<comment type="similarity">
    <text evidence="2">Belongs to the Necrosis inducing protein (NPP1) family.</text>
</comment>
<sequence>MNARAFLIAATAALFSVKASTIDFDTVKPFIQPKPVTVSEKAAIKFKPRLVNGGGCVPFPAVNEAGDTSNGVPWLFEGDKCQAAPLGGQVYGRAGWYNDVWASIAVVWINNPAVENPKVMGISYSLGTNTNDYEMKVPVSFANGTTPVLGHYNPDGDGVARLRISNSSDGDFQDLIMWEQLTDAARAGLNNSDSNTYVPVSDENFFVAALRCLAFCLLGKSRWK</sequence>
<organism evidence="6 7">
    <name type="scientific">Phytophthora lilii</name>
    <dbReference type="NCBI Taxonomy" id="2077276"/>
    <lineage>
        <taxon>Eukaryota</taxon>
        <taxon>Sar</taxon>
        <taxon>Stramenopiles</taxon>
        <taxon>Oomycota</taxon>
        <taxon>Peronosporomycetes</taxon>
        <taxon>Peronosporales</taxon>
        <taxon>Peronosporaceae</taxon>
        <taxon>Phytophthora</taxon>
    </lineage>
</organism>
<evidence type="ECO:0000256" key="3">
    <source>
        <dbReference type="ARBA" id="ARBA00022525"/>
    </source>
</evidence>
<evidence type="ECO:0000313" key="6">
    <source>
        <dbReference type="EMBL" id="GMF65491.1"/>
    </source>
</evidence>
<dbReference type="PANTHER" id="PTHR33657:SF8">
    <property type="entry name" value="DOMAIN PROTEIN, PUTATIVE (AFU_ORTHOLOGUE AFUA_5G00600)-RELATED"/>
    <property type="match status" value="1"/>
</dbReference>
<keyword evidence="4" id="KW-0843">Virulence</keyword>
<dbReference type="EMBL" id="BSXW01012474">
    <property type="protein sequence ID" value="GMF65491.1"/>
    <property type="molecule type" value="Genomic_DNA"/>
</dbReference>
<keyword evidence="5" id="KW-0732">Signal</keyword>
<dbReference type="AlphaFoldDB" id="A0A9W6YIJ5"/>
<feature type="chain" id="PRO_5040812484" evidence="5">
    <location>
        <begin position="22"/>
        <end position="224"/>
    </location>
</feature>
<evidence type="ECO:0000256" key="2">
    <source>
        <dbReference type="ARBA" id="ARBA00009520"/>
    </source>
</evidence>
<comment type="subcellular location">
    <subcellularLocation>
        <location evidence="1">Secreted</location>
    </subcellularLocation>
</comment>
<comment type="caution">
    <text evidence="6">The sequence shown here is derived from an EMBL/GenBank/DDBJ whole genome shotgun (WGS) entry which is preliminary data.</text>
</comment>
<dbReference type="InterPro" id="IPR008701">
    <property type="entry name" value="NPP1"/>
</dbReference>
<name>A0A9W6YIJ5_9STRA</name>
<evidence type="ECO:0000256" key="5">
    <source>
        <dbReference type="SAM" id="SignalP"/>
    </source>
</evidence>
<proteinExistence type="inferred from homology"/>
<reference evidence="6" key="1">
    <citation type="submission" date="2023-04" db="EMBL/GenBank/DDBJ databases">
        <title>Phytophthora lilii NBRC 32176.</title>
        <authorList>
            <person name="Ichikawa N."/>
            <person name="Sato H."/>
            <person name="Tonouchi N."/>
        </authorList>
    </citation>
    <scope>NUCLEOTIDE SEQUENCE</scope>
    <source>
        <strain evidence="6">NBRC 32176</strain>
    </source>
</reference>
<evidence type="ECO:0000256" key="1">
    <source>
        <dbReference type="ARBA" id="ARBA00004613"/>
    </source>
</evidence>
<keyword evidence="7" id="KW-1185">Reference proteome</keyword>
<protein>
    <submittedName>
        <fullName evidence="6">Unnamed protein product</fullName>
    </submittedName>
</protein>
<feature type="signal peptide" evidence="5">
    <location>
        <begin position="1"/>
        <end position="21"/>
    </location>
</feature>
<evidence type="ECO:0000313" key="7">
    <source>
        <dbReference type="Proteomes" id="UP001165083"/>
    </source>
</evidence>
<dbReference type="GO" id="GO:0005576">
    <property type="term" value="C:extracellular region"/>
    <property type="evidence" value="ECO:0007669"/>
    <property type="project" value="UniProtKB-SubCell"/>
</dbReference>
<accession>A0A9W6YIJ5</accession>
<dbReference type="Pfam" id="PF05630">
    <property type="entry name" value="NPP1"/>
    <property type="match status" value="2"/>
</dbReference>
<dbReference type="OrthoDB" id="89086at2759"/>